<protein>
    <submittedName>
        <fullName evidence="1">Uncharacterized protein</fullName>
    </submittedName>
</protein>
<accession>X1UVG8</accession>
<sequence length="71" mass="7788">MNKDIIGPMDKVTNVEVDLGPRLIMAGSEVLGTSDNISIHVAESTEEELEKLKSAYEIRLVKMLGESGKEK</sequence>
<gene>
    <name evidence="1" type="ORF">S12H4_31243</name>
</gene>
<evidence type="ECO:0000313" key="1">
    <source>
        <dbReference type="EMBL" id="GAI96374.1"/>
    </source>
</evidence>
<name>X1UVG8_9ZZZZ</name>
<organism evidence="1">
    <name type="scientific">marine sediment metagenome</name>
    <dbReference type="NCBI Taxonomy" id="412755"/>
    <lineage>
        <taxon>unclassified sequences</taxon>
        <taxon>metagenomes</taxon>
        <taxon>ecological metagenomes</taxon>
    </lineage>
</organism>
<dbReference type="AlphaFoldDB" id="X1UVG8"/>
<dbReference type="EMBL" id="BARW01018219">
    <property type="protein sequence ID" value="GAI96374.1"/>
    <property type="molecule type" value="Genomic_DNA"/>
</dbReference>
<comment type="caution">
    <text evidence="1">The sequence shown here is derived from an EMBL/GenBank/DDBJ whole genome shotgun (WGS) entry which is preliminary data.</text>
</comment>
<proteinExistence type="predicted"/>
<reference evidence="1" key="1">
    <citation type="journal article" date="2014" name="Front. Microbiol.">
        <title>High frequency of phylogenetically diverse reductive dehalogenase-homologous genes in deep subseafloor sedimentary metagenomes.</title>
        <authorList>
            <person name="Kawai M."/>
            <person name="Futagami T."/>
            <person name="Toyoda A."/>
            <person name="Takaki Y."/>
            <person name="Nishi S."/>
            <person name="Hori S."/>
            <person name="Arai W."/>
            <person name="Tsubouchi T."/>
            <person name="Morono Y."/>
            <person name="Uchiyama I."/>
            <person name="Ito T."/>
            <person name="Fujiyama A."/>
            <person name="Inagaki F."/>
            <person name="Takami H."/>
        </authorList>
    </citation>
    <scope>NUCLEOTIDE SEQUENCE</scope>
    <source>
        <strain evidence="1">Expedition CK06-06</strain>
    </source>
</reference>